<proteinExistence type="predicted"/>
<reference evidence="2" key="1">
    <citation type="submission" date="2017-08" db="EMBL/GenBank/DDBJ databases">
        <title>A dynamic microbial community with high functional redundancy inhabits the cold, oxic subseafloor aquifer.</title>
        <authorList>
            <person name="Tully B.J."/>
            <person name="Wheat C.G."/>
            <person name="Glazer B.T."/>
            <person name="Huber J.A."/>
        </authorList>
    </citation>
    <scope>NUCLEOTIDE SEQUENCE [LARGE SCALE GENOMIC DNA]</scope>
</reference>
<evidence type="ECO:0000313" key="2">
    <source>
        <dbReference type="Proteomes" id="UP000218327"/>
    </source>
</evidence>
<dbReference type="Proteomes" id="UP000218327">
    <property type="component" value="Unassembled WGS sequence"/>
</dbReference>
<dbReference type="AlphaFoldDB" id="A0A2A5BAF5"/>
<comment type="caution">
    <text evidence="1">The sequence shown here is derived from an EMBL/GenBank/DDBJ whole genome shotgun (WGS) entry which is preliminary data.</text>
</comment>
<sequence length="68" mass="7892">MTKRDVLLALWIELVTRLNLNFELFHEIIQIALCLRAVSEWPDFIAFTNLKIPEILLAKNSLAAVNRE</sequence>
<gene>
    <name evidence="1" type="ORF">COA96_00910</name>
</gene>
<accession>A0A2A5BAF5</accession>
<evidence type="ECO:0000313" key="1">
    <source>
        <dbReference type="EMBL" id="PCJ28435.1"/>
    </source>
</evidence>
<organism evidence="1 2">
    <name type="scientific">SAR86 cluster bacterium</name>
    <dbReference type="NCBI Taxonomy" id="2030880"/>
    <lineage>
        <taxon>Bacteria</taxon>
        <taxon>Pseudomonadati</taxon>
        <taxon>Pseudomonadota</taxon>
        <taxon>Gammaproteobacteria</taxon>
        <taxon>SAR86 cluster</taxon>
    </lineage>
</organism>
<dbReference type="EMBL" id="NVVJ01000002">
    <property type="protein sequence ID" value="PCJ28435.1"/>
    <property type="molecule type" value="Genomic_DNA"/>
</dbReference>
<protein>
    <submittedName>
        <fullName evidence="1">Uncharacterized protein</fullName>
    </submittedName>
</protein>
<name>A0A2A5BAF5_9GAMM</name>